<name>C5ATL9_METEA</name>
<gene>
    <name evidence="2" type="ordered locus">MexAM1_META1p2790</name>
</gene>
<proteinExistence type="predicted"/>
<keyword evidence="3" id="KW-1185">Reference proteome</keyword>
<dbReference type="KEGG" id="mea:Mex_1p2790"/>
<sequence>MLRAGNSVAGGGPIMTSKTNSVTPRFKRRPAKKRVLCAVEEQQVRRLIAVVHGTDIALHRTSRAGRCIRAMDPDRVRYLRGLEFEEGVRRLKIGVTSDPLVDAPSDHTCLSEADARAMLVHVAVAELIKQFGEGRAAETLARIARRLSRDGSDHLRTMVLQFVNEAKV</sequence>
<accession>C5ATL9</accession>
<evidence type="ECO:0000313" key="2">
    <source>
        <dbReference type="EMBL" id="ACS40543.1"/>
    </source>
</evidence>
<dbReference type="Proteomes" id="UP000009081">
    <property type="component" value="Chromosome"/>
</dbReference>
<evidence type="ECO:0000313" key="3">
    <source>
        <dbReference type="Proteomes" id="UP000009081"/>
    </source>
</evidence>
<reference evidence="2 3" key="1">
    <citation type="journal article" date="2009" name="PLoS ONE">
        <title>Methylobacterium genome sequences: a reference blueprint to investigate microbial metabolism of C1 compounds from natural and industrial sources.</title>
        <authorList>
            <person name="Vuilleumier S."/>
            <person name="Chistoserdova L."/>
            <person name="Lee M.-C."/>
            <person name="Bringel F."/>
            <person name="Lajus A."/>
            <person name="Zhou Y."/>
            <person name="Gourion B."/>
            <person name="Barbe V."/>
            <person name="Chang J."/>
            <person name="Cruveiller S."/>
            <person name="Dossat C."/>
            <person name="Gillett W."/>
            <person name="Gruffaz C."/>
            <person name="Haugen E."/>
            <person name="Hourcade E."/>
            <person name="Levy R."/>
            <person name="Mangenot S."/>
            <person name="Muller E."/>
            <person name="Nadalig T."/>
            <person name="Pagni M."/>
            <person name="Penny C."/>
            <person name="Peyraud R."/>
            <person name="Robinson D.G."/>
            <person name="Roche D."/>
            <person name="Rouy Z."/>
            <person name="Saenampechek C."/>
            <person name="Salvignol G."/>
            <person name="Vallenet D."/>
            <person name="Wu Z."/>
            <person name="Marx C.J."/>
            <person name="Vorholt J.A."/>
            <person name="Olson M.V."/>
            <person name="Kaul R."/>
            <person name="Weissenbach J."/>
            <person name="Medigue C."/>
            <person name="Lidstrom M.E."/>
        </authorList>
    </citation>
    <scope>NUCLEOTIDE SEQUENCE [LARGE SCALE GENOMIC DNA]</scope>
    <source>
        <strain evidence="3">ATCC 14718 / DSM 1338 / JCM 2805 / NCIMB 9133 / AM1</strain>
    </source>
</reference>
<feature type="region of interest" description="Disordered" evidence="1">
    <location>
        <begin position="1"/>
        <end position="26"/>
    </location>
</feature>
<evidence type="ECO:0000256" key="1">
    <source>
        <dbReference type="SAM" id="MobiDB-lite"/>
    </source>
</evidence>
<dbReference type="EMBL" id="CP001510">
    <property type="protein sequence ID" value="ACS40543.1"/>
    <property type="molecule type" value="Genomic_DNA"/>
</dbReference>
<dbReference type="AlphaFoldDB" id="C5ATL9"/>
<dbReference type="HOGENOM" id="CLU_1584547_0_0_5"/>
<organism evidence="2 3">
    <name type="scientific">Methylorubrum extorquens (strain ATCC 14718 / DSM 1338 / JCM 2805 / NCIMB 9133 / AM1)</name>
    <name type="common">Methylobacterium extorquens</name>
    <dbReference type="NCBI Taxonomy" id="272630"/>
    <lineage>
        <taxon>Bacteria</taxon>
        <taxon>Pseudomonadati</taxon>
        <taxon>Pseudomonadota</taxon>
        <taxon>Alphaproteobacteria</taxon>
        <taxon>Hyphomicrobiales</taxon>
        <taxon>Methylobacteriaceae</taxon>
        <taxon>Methylorubrum</taxon>
    </lineage>
</organism>
<protein>
    <submittedName>
        <fullName evidence="2">Uncharacterized protein</fullName>
    </submittedName>
</protein>